<dbReference type="InterPro" id="IPR025375">
    <property type="entry name" value="DUF4365"/>
</dbReference>
<dbReference type="STRING" id="1479485.DA73_0227910"/>
<dbReference type="EMBL" id="JHEG04000002">
    <property type="protein sequence ID" value="KAF3883742.1"/>
    <property type="molecule type" value="Genomic_DNA"/>
</dbReference>
<dbReference type="RefSeq" id="WP_038080851.1">
    <property type="nucleotide sequence ID" value="NZ_JHEG04000002.1"/>
</dbReference>
<dbReference type="EMBL" id="JHEG02000058">
    <property type="protein sequence ID" value="KIE08413.1"/>
    <property type="molecule type" value="Genomic_DNA"/>
</dbReference>
<evidence type="ECO:0000313" key="3">
    <source>
        <dbReference type="EMBL" id="KIE08413.1"/>
    </source>
</evidence>
<gene>
    <name evidence="3" type="ORF">DA73_0227910</name>
    <name evidence="2" type="ORF">DA73_0400039115</name>
</gene>
<evidence type="ECO:0000259" key="1">
    <source>
        <dbReference type="Pfam" id="PF14280"/>
    </source>
</evidence>
<dbReference type="AlphaFoldDB" id="A0A0C1QXI5"/>
<evidence type="ECO:0000313" key="4">
    <source>
        <dbReference type="Proteomes" id="UP000029738"/>
    </source>
</evidence>
<protein>
    <submittedName>
        <fullName evidence="2">DUF4365 domain-containing protein</fullName>
    </submittedName>
</protein>
<keyword evidence="4" id="KW-1185">Reference proteome</keyword>
<accession>A0A0C1QXI5</accession>
<proteinExistence type="predicted"/>
<dbReference type="OrthoDB" id="516854at2"/>
<feature type="domain" description="DUF4365" evidence="1">
    <location>
        <begin position="8"/>
        <end position="160"/>
    </location>
</feature>
<comment type="caution">
    <text evidence="3">The sequence shown here is derived from an EMBL/GenBank/DDBJ whole genome shotgun (WGS) entry which is preliminary data.</text>
</comment>
<dbReference type="Proteomes" id="UP000029738">
    <property type="component" value="Unassembled WGS sequence"/>
</dbReference>
<name>A0A0C1QXI5_9CYAN</name>
<reference evidence="2" key="2">
    <citation type="submission" date="2019-11" db="EMBL/GenBank/DDBJ databases">
        <title>Improved Assembly of Tolypothrix boutellei genome.</title>
        <authorList>
            <person name="Sarangi A.N."/>
            <person name="Mukherjee M."/>
            <person name="Ghosh S."/>
            <person name="Singh D."/>
            <person name="Das A."/>
            <person name="Kant S."/>
            <person name="Prusty A."/>
            <person name="Tripathy S."/>
        </authorList>
    </citation>
    <scope>NUCLEOTIDE SEQUENCE</scope>
    <source>
        <strain evidence="2">VB521301</strain>
    </source>
</reference>
<dbReference type="Pfam" id="PF14280">
    <property type="entry name" value="DUF4365"/>
    <property type="match status" value="1"/>
</dbReference>
<sequence length="167" mass="18850">MSLNTQKEDFSYAYVYAVTASAGYSLQAATRRLDLSGIDATITVPGKLNSKRLPRFDIQIKSTSLDVAKETSIKYPLSIKNYDELREVDPFVPQLLILVLIPDDVNDWLSQSEESLCLKRCGYWLSLRGQPPVDNLSTTTVDIKRQNIFSTNALRMIMKRIADGEKL</sequence>
<organism evidence="3">
    <name type="scientific">Tolypothrix bouteillei VB521301</name>
    <dbReference type="NCBI Taxonomy" id="1479485"/>
    <lineage>
        <taxon>Bacteria</taxon>
        <taxon>Bacillati</taxon>
        <taxon>Cyanobacteriota</taxon>
        <taxon>Cyanophyceae</taxon>
        <taxon>Nostocales</taxon>
        <taxon>Tolypothrichaceae</taxon>
        <taxon>Tolypothrix</taxon>
    </lineage>
</organism>
<reference evidence="3" key="1">
    <citation type="journal article" date="2015" name="Genome Announc.">
        <title>Draft Genome Sequence of Tolypothrix boutellei Strain VB521301.</title>
        <authorList>
            <person name="Chandrababunaidu M.M."/>
            <person name="Singh D."/>
            <person name="Sen D."/>
            <person name="Bhan S."/>
            <person name="Das S."/>
            <person name="Gupta A."/>
            <person name="Adhikary S.P."/>
            <person name="Tripathy S."/>
        </authorList>
    </citation>
    <scope>NUCLEOTIDE SEQUENCE</scope>
    <source>
        <strain evidence="3">VB521301</strain>
    </source>
</reference>
<evidence type="ECO:0000313" key="2">
    <source>
        <dbReference type="EMBL" id="KAF3883742.1"/>
    </source>
</evidence>